<feature type="transmembrane region" description="Helical" evidence="1">
    <location>
        <begin position="18"/>
        <end position="39"/>
    </location>
</feature>
<keyword evidence="1" id="KW-1133">Transmembrane helix</keyword>
<dbReference type="AlphaFoldDB" id="A0A1Y6K578"/>
<protein>
    <recommendedName>
        <fullName evidence="2">ABC transporter domain-containing protein</fullName>
    </recommendedName>
</protein>
<sequence length="56" mass="5908">MDEGACGLFGPNGVGKTILIGILAGLIQLTAGRAILCGFDTKRPAREVRNSIRRIP</sequence>
<keyword evidence="4" id="KW-1185">Reference proteome</keyword>
<dbReference type="InterPro" id="IPR027417">
    <property type="entry name" value="P-loop_NTPase"/>
</dbReference>
<dbReference type="Gene3D" id="3.40.50.300">
    <property type="entry name" value="P-loop containing nucleotide triphosphate hydrolases"/>
    <property type="match status" value="1"/>
</dbReference>
<keyword evidence="1" id="KW-0812">Transmembrane</keyword>
<gene>
    <name evidence="3" type="ORF">CFX1CAM_0942</name>
</gene>
<accession>A0A1Y6K578</accession>
<dbReference type="Pfam" id="PF00005">
    <property type="entry name" value="ABC_tran"/>
    <property type="match status" value="1"/>
</dbReference>
<keyword evidence="1" id="KW-0472">Membrane</keyword>
<dbReference type="EMBL" id="LT859958">
    <property type="protein sequence ID" value="SMX54007.1"/>
    <property type="molecule type" value="Genomic_DNA"/>
</dbReference>
<dbReference type="KEGG" id="abat:CFX1CAM_0942"/>
<dbReference type="GO" id="GO:0016887">
    <property type="term" value="F:ATP hydrolysis activity"/>
    <property type="evidence" value="ECO:0007669"/>
    <property type="project" value="InterPro"/>
</dbReference>
<dbReference type="GO" id="GO:0005524">
    <property type="term" value="F:ATP binding"/>
    <property type="evidence" value="ECO:0007669"/>
    <property type="project" value="InterPro"/>
</dbReference>
<dbReference type="SUPFAM" id="SSF52540">
    <property type="entry name" value="P-loop containing nucleoside triphosphate hydrolases"/>
    <property type="match status" value="1"/>
</dbReference>
<feature type="domain" description="ABC transporter" evidence="2">
    <location>
        <begin position="6"/>
        <end position="52"/>
    </location>
</feature>
<dbReference type="InterPro" id="IPR003439">
    <property type="entry name" value="ABC_transporter-like_ATP-bd"/>
</dbReference>
<dbReference type="Proteomes" id="UP000195514">
    <property type="component" value="Chromosome I"/>
</dbReference>
<evidence type="ECO:0000313" key="4">
    <source>
        <dbReference type="Proteomes" id="UP000195514"/>
    </source>
</evidence>
<reference evidence="4" key="1">
    <citation type="submission" date="2017-05" db="EMBL/GenBank/DDBJ databases">
        <authorList>
            <person name="Kirkegaard R."/>
            <person name="Mcilroy J S."/>
        </authorList>
    </citation>
    <scope>NUCLEOTIDE SEQUENCE [LARGE SCALE GENOMIC DNA]</scope>
</reference>
<name>A0A1Y6K578_9CHLR</name>
<organism evidence="3 4">
    <name type="scientific">Candidatus Brevifilum fermentans</name>
    <dbReference type="NCBI Taxonomy" id="1986204"/>
    <lineage>
        <taxon>Bacteria</taxon>
        <taxon>Bacillati</taxon>
        <taxon>Chloroflexota</taxon>
        <taxon>Anaerolineae</taxon>
        <taxon>Anaerolineales</taxon>
        <taxon>Anaerolineaceae</taxon>
        <taxon>Candidatus Brevifilum</taxon>
    </lineage>
</organism>
<evidence type="ECO:0000259" key="2">
    <source>
        <dbReference type="Pfam" id="PF00005"/>
    </source>
</evidence>
<evidence type="ECO:0000256" key="1">
    <source>
        <dbReference type="SAM" id="Phobius"/>
    </source>
</evidence>
<proteinExistence type="predicted"/>
<evidence type="ECO:0000313" key="3">
    <source>
        <dbReference type="EMBL" id="SMX54007.1"/>
    </source>
</evidence>